<evidence type="ECO:0000256" key="1">
    <source>
        <dbReference type="SAM" id="MobiDB-lite"/>
    </source>
</evidence>
<evidence type="ECO:0000313" key="2">
    <source>
        <dbReference type="EMBL" id="CAB4712545.1"/>
    </source>
</evidence>
<accession>A0A6J6QU85</accession>
<gene>
    <name evidence="2" type="ORF">UFOPK2582_01496</name>
</gene>
<organism evidence="2">
    <name type="scientific">freshwater metagenome</name>
    <dbReference type="NCBI Taxonomy" id="449393"/>
    <lineage>
        <taxon>unclassified sequences</taxon>
        <taxon>metagenomes</taxon>
        <taxon>ecological metagenomes</taxon>
    </lineage>
</organism>
<protein>
    <submittedName>
        <fullName evidence="2">Unannotated protein</fullName>
    </submittedName>
</protein>
<proteinExistence type="predicted"/>
<dbReference type="EMBL" id="CAEZXS010000226">
    <property type="protein sequence ID" value="CAB4712545.1"/>
    <property type="molecule type" value="Genomic_DNA"/>
</dbReference>
<dbReference type="AlphaFoldDB" id="A0A6J6QU85"/>
<feature type="region of interest" description="Disordered" evidence="1">
    <location>
        <begin position="30"/>
        <end position="52"/>
    </location>
</feature>
<sequence length="52" mass="5714">MAQVVAQVGDHSGVQLRAETVLLGFTDEQRSRLRWPTTTTPSLDDDSSEQAL</sequence>
<feature type="compositionally biased region" description="Acidic residues" evidence="1">
    <location>
        <begin position="43"/>
        <end position="52"/>
    </location>
</feature>
<reference evidence="2" key="1">
    <citation type="submission" date="2020-05" db="EMBL/GenBank/DDBJ databases">
        <authorList>
            <person name="Chiriac C."/>
            <person name="Salcher M."/>
            <person name="Ghai R."/>
            <person name="Kavagutti S V."/>
        </authorList>
    </citation>
    <scope>NUCLEOTIDE SEQUENCE</scope>
</reference>
<name>A0A6J6QU85_9ZZZZ</name>